<organism evidence="2 3">
    <name type="scientific">Streptomyces bugieae</name>
    <dbReference type="NCBI Taxonomy" id="3098223"/>
    <lineage>
        <taxon>Bacteria</taxon>
        <taxon>Bacillati</taxon>
        <taxon>Actinomycetota</taxon>
        <taxon>Actinomycetes</taxon>
        <taxon>Kitasatosporales</taxon>
        <taxon>Streptomycetaceae</taxon>
        <taxon>Streptomyces</taxon>
    </lineage>
</organism>
<dbReference type="EMBL" id="JAZBJP010000002">
    <property type="protein sequence ID" value="MEE4419531.1"/>
    <property type="molecule type" value="Genomic_DNA"/>
</dbReference>
<proteinExistence type="predicted"/>
<evidence type="ECO:0000259" key="1">
    <source>
        <dbReference type="Pfam" id="PF24881"/>
    </source>
</evidence>
<accession>A0ABU7NKW4</accession>
<dbReference type="Pfam" id="PF24881">
    <property type="entry name" value="DUF7739"/>
    <property type="match status" value="1"/>
</dbReference>
<comment type="caution">
    <text evidence="2">The sequence shown here is derived from an EMBL/GenBank/DDBJ whole genome shotgun (WGS) entry which is preliminary data.</text>
</comment>
<evidence type="ECO:0000313" key="3">
    <source>
        <dbReference type="Proteomes" id="UP001307760"/>
    </source>
</evidence>
<evidence type="ECO:0000313" key="2">
    <source>
        <dbReference type="EMBL" id="MEE4419531.1"/>
    </source>
</evidence>
<keyword evidence="3" id="KW-1185">Reference proteome</keyword>
<feature type="domain" description="DUF7739" evidence="1">
    <location>
        <begin position="11"/>
        <end position="100"/>
    </location>
</feature>
<name>A0ABU7NKW4_9ACTN</name>
<sequence length="100" mass="11189">MGWTISHGVNNTRSATTIHNLGKHLAHVLSASDWRTIEPVFGDRSGDPFRVPHTDARHIAAVLRRAVSHRKMPADWGALAREFADAAQKAADARQAWEWR</sequence>
<dbReference type="InterPro" id="IPR056641">
    <property type="entry name" value="DUF7739"/>
</dbReference>
<dbReference type="RefSeq" id="WP_330821194.1">
    <property type="nucleotide sequence ID" value="NZ_JAZBJP010000002.1"/>
</dbReference>
<protein>
    <recommendedName>
        <fullName evidence="1">DUF7739 domain-containing protein</fullName>
    </recommendedName>
</protein>
<reference evidence="2 3" key="1">
    <citation type="submission" date="2023-12" db="EMBL/GenBank/DDBJ databases">
        <title>30 novel species of actinomycetes from the DSMZ collection.</title>
        <authorList>
            <person name="Nouioui I."/>
        </authorList>
    </citation>
    <scope>NUCLEOTIDE SEQUENCE [LARGE SCALE GENOMIC DNA]</scope>
    <source>
        <strain evidence="2 3">DSM 41528</strain>
    </source>
</reference>
<gene>
    <name evidence="2" type="ORF">V2J85_09220</name>
</gene>
<dbReference type="Proteomes" id="UP001307760">
    <property type="component" value="Unassembled WGS sequence"/>
</dbReference>